<dbReference type="PANTHER" id="PTHR14553">
    <property type="entry name" value="UNCHARACTERIZED PROTEIN C1ORF50"/>
    <property type="match status" value="1"/>
</dbReference>
<reference evidence="1" key="2">
    <citation type="journal article" date="2019" name="Gigascience">
        <title>High-quality Schistosoma haematobium genome achieved by single-molecule and long-range sequencing.</title>
        <authorList>
            <person name="Stroehlein A.J."/>
            <person name="Korhonen P.K."/>
            <person name="Chong T.M."/>
            <person name="Lim Y.L."/>
            <person name="Chan K.G."/>
            <person name="Webster B."/>
            <person name="Rollinson D."/>
            <person name="Brindley P.J."/>
            <person name="Gasser R.B."/>
            <person name="Young N.D."/>
        </authorList>
    </citation>
    <scope>NUCLEOTIDE SEQUENCE</scope>
</reference>
<dbReference type="AlphaFoldDB" id="A0A095AMU8"/>
<dbReference type="CTD" id="24591367"/>
<protein>
    <submittedName>
        <fullName evidence="2">Uncharacterized protein C1orf50-like protein</fullName>
    </submittedName>
</protein>
<dbReference type="OrthoDB" id="9995764at2759"/>
<reference evidence="1" key="4">
    <citation type="journal article" date="2022" name="PLoS Pathog.">
        <title>Chromosome-level genome of Schistosoma haematobium underpins genome-wide explorations of molecular variation.</title>
        <authorList>
            <person name="Stroehlein A.J."/>
            <person name="Korhonen P.K."/>
            <person name="Lee V.V."/>
            <person name="Ralph S.A."/>
            <person name="Mentink-Kane M."/>
            <person name="You H."/>
            <person name="McManus D.P."/>
            <person name="Tchuente L.T."/>
            <person name="Stothard J.R."/>
            <person name="Kaur P."/>
            <person name="Dudchenko O."/>
            <person name="Aiden E.L."/>
            <person name="Yang B."/>
            <person name="Yang H."/>
            <person name="Emery A.M."/>
            <person name="Webster B.L."/>
            <person name="Brindley P.J."/>
            <person name="Rollinson D."/>
            <person name="Chang B.C.H."/>
            <person name="Gasser R.B."/>
            <person name="Young N.D."/>
        </authorList>
    </citation>
    <scope>NUCLEOTIDE SEQUENCE</scope>
</reference>
<evidence type="ECO:0000313" key="1">
    <source>
        <dbReference type="EMBL" id="KAH9596266.1"/>
    </source>
</evidence>
<gene>
    <name evidence="1" type="ORF">MS3_00001997</name>
    <name evidence="2" type="ORF">MS3_03780</name>
</gene>
<dbReference type="InterPro" id="IPR019534">
    <property type="entry name" value="DUF2452"/>
</dbReference>
<organism evidence="2">
    <name type="scientific">Schistosoma haematobium</name>
    <name type="common">Blood fluke</name>
    <dbReference type="NCBI Taxonomy" id="6185"/>
    <lineage>
        <taxon>Eukaryota</taxon>
        <taxon>Metazoa</taxon>
        <taxon>Spiralia</taxon>
        <taxon>Lophotrochozoa</taxon>
        <taxon>Platyhelminthes</taxon>
        <taxon>Trematoda</taxon>
        <taxon>Digenea</taxon>
        <taxon>Strigeidida</taxon>
        <taxon>Schistosomatoidea</taxon>
        <taxon>Schistosomatidae</taxon>
        <taxon>Schistosoma</taxon>
    </lineage>
</organism>
<dbReference type="EMBL" id="AMPZ03000001">
    <property type="protein sequence ID" value="KAH9596266.1"/>
    <property type="molecule type" value="Genomic_DNA"/>
</dbReference>
<dbReference type="RefSeq" id="XP_051075007.1">
    <property type="nucleotide sequence ID" value="XM_051209554.1"/>
</dbReference>
<sequence>MNHTDNSPSSLCIRDDARKLIDPNNLVELAHYVESANSFVSANACSQLRLIVEQMQHLKSQAKAIIQNAHRDTLLYKLPCNFIKKPGNVYYVYEKPDASQYFSLLSPTEWDGCPHRYIGAYKLLSDMSWISEDDLDNYESNRSAALQIMDKHQIMLDFKNMT</sequence>
<name>A0A095AMU8_SCHHA</name>
<evidence type="ECO:0000313" key="3">
    <source>
        <dbReference type="Proteomes" id="UP000471633"/>
    </source>
</evidence>
<dbReference type="GeneID" id="24591367"/>
<dbReference type="KEGG" id="shx:MS3_00001997"/>
<dbReference type="Pfam" id="PF10504">
    <property type="entry name" value="DUF2452"/>
    <property type="match status" value="1"/>
</dbReference>
<dbReference type="EMBL" id="KL250694">
    <property type="protein sequence ID" value="KGB35526.1"/>
    <property type="molecule type" value="Genomic_DNA"/>
</dbReference>
<evidence type="ECO:0000313" key="2">
    <source>
        <dbReference type="EMBL" id="KGB35526.1"/>
    </source>
</evidence>
<dbReference type="PANTHER" id="PTHR14553:SF1">
    <property type="entry name" value="SIMILAR TO CHROMOSOME 1 OPEN READING FRAME 50"/>
    <property type="match status" value="1"/>
</dbReference>
<reference evidence="1" key="3">
    <citation type="submission" date="2021-06" db="EMBL/GenBank/DDBJ databases">
        <title>Chromosome-level genome assembly for S. haematobium.</title>
        <authorList>
            <person name="Stroehlein A.J."/>
        </authorList>
    </citation>
    <scope>NUCLEOTIDE SEQUENCE</scope>
</reference>
<dbReference type="Proteomes" id="UP000471633">
    <property type="component" value="Unassembled WGS sequence"/>
</dbReference>
<keyword evidence="3" id="KW-1185">Reference proteome</keyword>
<accession>A0A095AMU8</accession>
<proteinExistence type="predicted"/>
<reference evidence="2" key="1">
    <citation type="journal article" date="2012" name="Nat. Genet.">
        <title>Whole-genome sequence of Schistosoma haematobium.</title>
        <authorList>
            <person name="Young N.D."/>
            <person name="Jex A.R."/>
            <person name="Li B."/>
            <person name="Liu S."/>
            <person name="Yang L."/>
            <person name="Xiong Z."/>
            <person name="Li Y."/>
            <person name="Cantacessi C."/>
            <person name="Hall R.S."/>
            <person name="Xu X."/>
            <person name="Chen F."/>
            <person name="Wu X."/>
            <person name="Zerlotini A."/>
            <person name="Oliveira G."/>
            <person name="Hofmann A."/>
            <person name="Zhang G."/>
            <person name="Fang X."/>
            <person name="Kang Y."/>
            <person name="Campbell B.E."/>
            <person name="Loukas A."/>
            <person name="Ranganathan S."/>
            <person name="Rollinson D."/>
            <person name="Rinaldi G."/>
            <person name="Brindley P.J."/>
            <person name="Yang H."/>
            <person name="Wang J."/>
            <person name="Wang J."/>
            <person name="Gasser R.B."/>
        </authorList>
    </citation>
    <scope>NUCLEOTIDE SEQUENCE [LARGE SCALE GENOMIC DNA]</scope>
</reference>
<dbReference type="STRING" id="6185.A0A095AMU8"/>